<protein>
    <submittedName>
        <fullName evidence="8">Thiol:disulfide interchange protein DsbD</fullName>
        <ecNumber evidence="8">1.8.1.8</ecNumber>
    </submittedName>
</protein>
<keyword evidence="5 6" id="KW-0472">Membrane</keyword>
<dbReference type="EMBL" id="VSSQ01065589">
    <property type="protein sequence ID" value="MPN18290.1"/>
    <property type="molecule type" value="Genomic_DNA"/>
</dbReference>
<dbReference type="PANTHER" id="PTHR31272">
    <property type="entry name" value="CYTOCHROME C-TYPE BIOGENESIS PROTEIN HI_1454-RELATED"/>
    <property type="match status" value="1"/>
</dbReference>
<dbReference type="PANTHER" id="PTHR31272:SF4">
    <property type="entry name" value="CYTOCHROME C-TYPE BIOGENESIS PROTEIN HI_1454-RELATED"/>
    <property type="match status" value="1"/>
</dbReference>
<evidence type="ECO:0000313" key="8">
    <source>
        <dbReference type="EMBL" id="MPN18290.1"/>
    </source>
</evidence>
<evidence type="ECO:0000256" key="1">
    <source>
        <dbReference type="ARBA" id="ARBA00004141"/>
    </source>
</evidence>
<proteinExistence type="inferred from homology"/>
<feature type="transmembrane region" description="Helical" evidence="6">
    <location>
        <begin position="20"/>
        <end position="46"/>
    </location>
</feature>
<accession>A0A645FXB0</accession>
<organism evidence="8">
    <name type="scientific">bioreactor metagenome</name>
    <dbReference type="NCBI Taxonomy" id="1076179"/>
    <lineage>
        <taxon>unclassified sequences</taxon>
        <taxon>metagenomes</taxon>
        <taxon>ecological metagenomes</taxon>
    </lineage>
</organism>
<feature type="domain" description="Cytochrome C biogenesis protein transmembrane" evidence="7">
    <location>
        <begin position="9"/>
        <end position="161"/>
    </location>
</feature>
<evidence type="ECO:0000256" key="4">
    <source>
        <dbReference type="ARBA" id="ARBA00022989"/>
    </source>
</evidence>
<evidence type="ECO:0000256" key="3">
    <source>
        <dbReference type="ARBA" id="ARBA00022692"/>
    </source>
</evidence>
<feature type="transmembrane region" description="Helical" evidence="6">
    <location>
        <begin position="136"/>
        <end position="155"/>
    </location>
</feature>
<gene>
    <name evidence="8" type="primary">dsbD_46</name>
    <name evidence="8" type="ORF">SDC9_165650</name>
</gene>
<dbReference type="EC" id="1.8.1.8" evidence="8"/>
<comment type="caution">
    <text evidence="8">The sequence shown here is derived from an EMBL/GenBank/DDBJ whole genome shotgun (WGS) entry which is preliminary data.</text>
</comment>
<dbReference type="InterPro" id="IPR051790">
    <property type="entry name" value="Cytochrome_c-biogenesis_DsbD"/>
</dbReference>
<evidence type="ECO:0000259" key="7">
    <source>
        <dbReference type="Pfam" id="PF02683"/>
    </source>
</evidence>
<dbReference type="InterPro" id="IPR003834">
    <property type="entry name" value="Cyt_c_assmbl_TM_dom"/>
</dbReference>
<feature type="transmembrane region" description="Helical" evidence="6">
    <location>
        <begin position="52"/>
        <end position="72"/>
    </location>
</feature>
<dbReference type="GO" id="GO:0016020">
    <property type="term" value="C:membrane"/>
    <property type="evidence" value="ECO:0007669"/>
    <property type="project" value="UniProtKB-SubCell"/>
</dbReference>
<evidence type="ECO:0000256" key="5">
    <source>
        <dbReference type="ARBA" id="ARBA00023136"/>
    </source>
</evidence>
<keyword evidence="8" id="KW-0560">Oxidoreductase</keyword>
<dbReference type="Pfam" id="PF02683">
    <property type="entry name" value="DsbD_TM"/>
    <property type="match status" value="1"/>
</dbReference>
<comment type="subcellular location">
    <subcellularLocation>
        <location evidence="1">Membrane</location>
        <topology evidence="1">Multi-pass membrane protein</topology>
    </subcellularLocation>
</comment>
<evidence type="ECO:0000256" key="6">
    <source>
        <dbReference type="SAM" id="Phobius"/>
    </source>
</evidence>
<reference evidence="8" key="1">
    <citation type="submission" date="2019-08" db="EMBL/GenBank/DDBJ databases">
        <authorList>
            <person name="Kucharzyk K."/>
            <person name="Murdoch R.W."/>
            <person name="Higgins S."/>
            <person name="Loffler F."/>
        </authorList>
    </citation>
    <scope>NUCLEOTIDE SEQUENCE</scope>
</reference>
<sequence length="203" mass="22043">MGMIGAWGNEDVGRRQKILLILLFISGFTLVFLSLGLTATLIGNLIFAVKSWVARVGGVVIFLLGLHLAGILKIPVLNYEKKVSFSEDHKNRYFVSLLMGVVFSAGWSPCIGPLLGSLLTALVVQSTPIFEGVLCLFSYSLGLGIPIFLVGVLENEILRRLIARKKVLHYIQVGSGILLAITGLMLVLNLFPLFSGLPSLFTI</sequence>
<evidence type="ECO:0000256" key="2">
    <source>
        <dbReference type="ARBA" id="ARBA00006143"/>
    </source>
</evidence>
<dbReference type="GO" id="GO:0047134">
    <property type="term" value="F:protein-disulfide reductase [NAD(P)H] activity"/>
    <property type="evidence" value="ECO:0007669"/>
    <property type="project" value="UniProtKB-EC"/>
</dbReference>
<comment type="similarity">
    <text evidence="2">Belongs to the DsbD family.</text>
</comment>
<keyword evidence="4 6" id="KW-1133">Transmembrane helix</keyword>
<dbReference type="GO" id="GO:0017004">
    <property type="term" value="P:cytochrome complex assembly"/>
    <property type="evidence" value="ECO:0007669"/>
    <property type="project" value="InterPro"/>
</dbReference>
<keyword evidence="3 6" id="KW-0812">Transmembrane</keyword>
<feature type="transmembrane region" description="Helical" evidence="6">
    <location>
        <begin position="93"/>
        <end position="116"/>
    </location>
</feature>
<feature type="transmembrane region" description="Helical" evidence="6">
    <location>
        <begin position="167"/>
        <end position="191"/>
    </location>
</feature>
<name>A0A645FXB0_9ZZZZ</name>
<dbReference type="AlphaFoldDB" id="A0A645FXB0"/>